<reference evidence="4 5" key="1">
    <citation type="submission" date="2020-08" db="EMBL/GenBank/DDBJ databases">
        <title>A novel species.</title>
        <authorList>
            <person name="Gao J."/>
        </authorList>
    </citation>
    <scope>NUCLEOTIDE SEQUENCE [LARGE SCALE GENOMIC DNA]</scope>
    <source>
        <strain evidence="4 5">CRXT-G-22</strain>
    </source>
</reference>
<dbReference type="KEGG" id="sroi:IAG44_02585"/>
<feature type="domain" description="SCP" evidence="2">
    <location>
        <begin position="438"/>
        <end position="554"/>
    </location>
</feature>
<keyword evidence="5" id="KW-1185">Reference proteome</keyword>
<sequence length="556" mass="57354">MNELVPGGNTALPSGAWTFRVPGPFDVSALITDDGGTVRGDADFVFFNQPAAPGARLQGDTLTLDPARLRAGAARVTLVVSPAGPGTLLARLPSPTLQVTDARGRVLARFTPPPVRAETVLLLAEVYRRTNTWKVRALGQGYADGLAGLARDFGVDVEEEAPEPAGRTPGSAPAGAPHTRGAATGTRPGTRSPYDRPTHAGPPSDGRPTHAGPPYDSRPTHTGSPTPGRPPHTRPPFPGQADPAAPGHASPPAPGHPGHTGRSTPGGLTPAGPPHPGRPHHPGPSIPTDPTHARPPRSAHPAPADPDGFLALVNPARAQAGSPPVVLDPALASAARAHASAMAAAGKLGVEGRDGMSVFQRVTGAGFAYLTVGEHLVSGPHTHAEFVEYCLSTDRTRRILQDPAFTHAAVARDGAYWTALWAAPLTPAGLDGVEAEVLALTNRERARAGLRPLAPDGPLARAARAYCVDMAARGFYSHTSPEGTQPWDRAAAAGSAKRSIGENIACGQRSPAEVVEGWMNSPGHRANILKADFTHLGVGFAGGGPSGTYWTQLFGA</sequence>
<dbReference type="CDD" id="cd05379">
    <property type="entry name" value="CAP_bacterial"/>
    <property type="match status" value="1"/>
</dbReference>
<dbReference type="Proteomes" id="UP000516052">
    <property type="component" value="Chromosome"/>
</dbReference>
<proteinExistence type="predicted"/>
<accession>A0A7H0I6Q1</accession>
<evidence type="ECO:0000313" key="5">
    <source>
        <dbReference type="Proteomes" id="UP000516052"/>
    </source>
</evidence>
<feature type="compositionally biased region" description="Pro residues" evidence="1">
    <location>
        <begin position="271"/>
        <end position="287"/>
    </location>
</feature>
<dbReference type="InterPro" id="IPR014044">
    <property type="entry name" value="CAP_dom"/>
</dbReference>
<dbReference type="Pfam" id="PF02342">
    <property type="entry name" value="TerD"/>
    <property type="match status" value="1"/>
</dbReference>
<dbReference type="Pfam" id="PF00188">
    <property type="entry name" value="CAP"/>
    <property type="match status" value="2"/>
</dbReference>
<dbReference type="Gene3D" id="2.60.60.30">
    <property type="entry name" value="sav2460 like domains"/>
    <property type="match status" value="1"/>
</dbReference>
<dbReference type="PANTHER" id="PTHR31157">
    <property type="entry name" value="SCP DOMAIN-CONTAINING PROTEIN"/>
    <property type="match status" value="1"/>
</dbReference>
<dbReference type="InterPro" id="IPR035940">
    <property type="entry name" value="CAP_sf"/>
</dbReference>
<feature type="domain" description="SCP" evidence="2">
    <location>
        <begin position="310"/>
        <end position="411"/>
    </location>
</feature>
<evidence type="ECO:0000259" key="2">
    <source>
        <dbReference type="Pfam" id="PF00188"/>
    </source>
</evidence>
<dbReference type="SUPFAM" id="SSF55797">
    <property type="entry name" value="PR-1-like"/>
    <property type="match status" value="2"/>
</dbReference>
<organism evidence="4 5">
    <name type="scientific">Streptomyces roseirectus</name>
    <dbReference type="NCBI Taxonomy" id="2768066"/>
    <lineage>
        <taxon>Bacteria</taxon>
        <taxon>Bacillati</taxon>
        <taxon>Actinomycetota</taxon>
        <taxon>Actinomycetes</taxon>
        <taxon>Kitasatosporales</taxon>
        <taxon>Streptomycetaceae</taxon>
        <taxon>Streptomyces</taxon>
    </lineage>
</organism>
<evidence type="ECO:0000313" key="4">
    <source>
        <dbReference type="EMBL" id="QNP68467.1"/>
    </source>
</evidence>
<protein>
    <submittedName>
        <fullName evidence="4">TerD family protein</fullName>
    </submittedName>
</protein>
<dbReference type="PANTHER" id="PTHR31157:SF1">
    <property type="entry name" value="SCP DOMAIN-CONTAINING PROTEIN"/>
    <property type="match status" value="1"/>
</dbReference>
<dbReference type="AlphaFoldDB" id="A0A7H0I6Q1"/>
<evidence type="ECO:0000259" key="3">
    <source>
        <dbReference type="Pfam" id="PF02342"/>
    </source>
</evidence>
<dbReference type="InterPro" id="IPR003325">
    <property type="entry name" value="TerD"/>
</dbReference>
<dbReference type="CDD" id="cd06974">
    <property type="entry name" value="TerD_like"/>
    <property type="match status" value="1"/>
</dbReference>
<feature type="compositionally biased region" description="Low complexity" evidence="1">
    <location>
        <begin position="179"/>
        <end position="191"/>
    </location>
</feature>
<feature type="region of interest" description="Disordered" evidence="1">
    <location>
        <begin position="160"/>
        <end position="309"/>
    </location>
</feature>
<dbReference type="Gene3D" id="3.40.33.10">
    <property type="entry name" value="CAP"/>
    <property type="match status" value="2"/>
</dbReference>
<dbReference type="RefSeq" id="WP_187745507.1">
    <property type="nucleotide sequence ID" value="NZ_CP060828.1"/>
</dbReference>
<name>A0A7H0I6Q1_9ACTN</name>
<feature type="domain" description="TerD" evidence="3">
    <location>
        <begin position="25"/>
        <end position="153"/>
    </location>
</feature>
<feature type="compositionally biased region" description="Pro residues" evidence="1">
    <location>
        <begin position="227"/>
        <end position="238"/>
    </location>
</feature>
<evidence type="ECO:0000256" key="1">
    <source>
        <dbReference type="SAM" id="MobiDB-lite"/>
    </source>
</evidence>
<dbReference type="EMBL" id="CP060828">
    <property type="protein sequence ID" value="QNP68467.1"/>
    <property type="molecule type" value="Genomic_DNA"/>
</dbReference>
<gene>
    <name evidence="4" type="ORF">IAG44_02585</name>
</gene>